<evidence type="ECO:0000313" key="3">
    <source>
        <dbReference type="Proteomes" id="UP000257144"/>
    </source>
</evidence>
<protein>
    <recommendedName>
        <fullName evidence="1">DUF3658 domain-containing protein</fullName>
    </recommendedName>
</protein>
<dbReference type="OrthoDB" id="343110at2"/>
<gene>
    <name evidence="2" type="ORF">DRW41_08845</name>
</gene>
<dbReference type="EMBL" id="QNQT01000002">
    <property type="protein sequence ID" value="RDU37998.1"/>
    <property type="molecule type" value="Genomic_DNA"/>
</dbReference>
<reference evidence="2 3" key="1">
    <citation type="submission" date="2018-07" db="EMBL/GenBank/DDBJ databases">
        <title>Bacillus sp. YLB-04 draft genome sequence.</title>
        <authorList>
            <person name="Yu L."/>
            <person name="Tang X."/>
        </authorList>
    </citation>
    <scope>NUCLEOTIDE SEQUENCE [LARGE SCALE GENOMIC DNA]</scope>
    <source>
        <strain evidence="2 3">YLB-04</strain>
    </source>
</reference>
<proteinExistence type="predicted"/>
<name>A0A3D8GU68_9BACI</name>
<dbReference type="Pfam" id="PF12395">
    <property type="entry name" value="DUF3658"/>
    <property type="match status" value="1"/>
</dbReference>
<feature type="domain" description="DUF3658" evidence="1">
    <location>
        <begin position="2"/>
        <end position="48"/>
    </location>
</feature>
<comment type="caution">
    <text evidence="2">The sequence shown here is derived from an EMBL/GenBank/DDBJ whole genome shotgun (WGS) entry which is preliminary data.</text>
</comment>
<dbReference type="AlphaFoldDB" id="A0A3D8GU68"/>
<keyword evidence="3" id="KW-1185">Reference proteome</keyword>
<accession>A0A3D8GU68</accession>
<evidence type="ECO:0000259" key="1">
    <source>
        <dbReference type="Pfam" id="PF12395"/>
    </source>
</evidence>
<dbReference type="InterPro" id="IPR022123">
    <property type="entry name" value="DUF3658"/>
</dbReference>
<dbReference type="Proteomes" id="UP000257144">
    <property type="component" value="Unassembled WGS sequence"/>
</dbReference>
<evidence type="ECO:0000313" key="2">
    <source>
        <dbReference type="EMBL" id="RDU37998.1"/>
    </source>
</evidence>
<organism evidence="2 3">
    <name type="scientific">Neobacillus piezotolerans</name>
    <dbReference type="NCBI Taxonomy" id="2259171"/>
    <lineage>
        <taxon>Bacteria</taxon>
        <taxon>Bacillati</taxon>
        <taxon>Bacillota</taxon>
        <taxon>Bacilli</taxon>
        <taxon>Bacillales</taxon>
        <taxon>Bacillaceae</taxon>
        <taxon>Neobacillus</taxon>
    </lineage>
</organism>
<sequence length="52" mass="5966">MAARIIGEAIGQIEEYVGDSFLEYRLRHLIAEGVFEVQGSTKAMRYYSVKLR</sequence>